<dbReference type="Proteomes" id="UP000324705">
    <property type="component" value="Chromosome 1B"/>
</dbReference>
<dbReference type="Gramene" id="TRITD1Bv1G229400.1">
    <property type="protein sequence ID" value="TRITD1Bv1G229400.1"/>
    <property type="gene ID" value="TRITD1Bv1G229400"/>
</dbReference>
<feature type="region of interest" description="Disordered" evidence="1">
    <location>
        <begin position="229"/>
        <end position="262"/>
    </location>
</feature>
<feature type="compositionally biased region" description="Acidic residues" evidence="1">
    <location>
        <begin position="251"/>
        <end position="262"/>
    </location>
</feature>
<reference evidence="2 3" key="1">
    <citation type="submission" date="2017-09" db="EMBL/GenBank/DDBJ databases">
        <authorList>
            <consortium name="International Durum Wheat Genome Sequencing Consortium (IDWGSC)"/>
            <person name="Milanesi L."/>
        </authorList>
    </citation>
    <scope>NUCLEOTIDE SEQUENCE [LARGE SCALE GENOMIC DNA]</scope>
    <source>
        <strain evidence="3">cv. Svevo</strain>
    </source>
</reference>
<protein>
    <submittedName>
        <fullName evidence="2">Uncharacterized protein</fullName>
    </submittedName>
</protein>
<evidence type="ECO:0000313" key="2">
    <source>
        <dbReference type="EMBL" id="VAH24085.1"/>
    </source>
</evidence>
<dbReference type="PANTHER" id="PTHR34553">
    <property type="entry name" value="OS05G0597400 PROTEIN"/>
    <property type="match status" value="1"/>
</dbReference>
<dbReference type="EMBL" id="LT934112">
    <property type="protein sequence ID" value="VAH24085.1"/>
    <property type="molecule type" value="Genomic_DNA"/>
</dbReference>
<proteinExistence type="predicted"/>
<dbReference type="OMA" id="VDNQSWW"/>
<dbReference type="PANTHER" id="PTHR34553:SF2">
    <property type="entry name" value="(WILD MALAYSIAN BANANA) HYPOTHETICAL PROTEIN"/>
    <property type="match status" value="1"/>
</dbReference>
<feature type="compositionally biased region" description="Basic residues" evidence="1">
    <location>
        <begin position="229"/>
        <end position="240"/>
    </location>
</feature>
<organism evidence="2 3">
    <name type="scientific">Triticum turgidum subsp. durum</name>
    <name type="common">Durum wheat</name>
    <name type="synonym">Triticum durum</name>
    <dbReference type="NCBI Taxonomy" id="4567"/>
    <lineage>
        <taxon>Eukaryota</taxon>
        <taxon>Viridiplantae</taxon>
        <taxon>Streptophyta</taxon>
        <taxon>Embryophyta</taxon>
        <taxon>Tracheophyta</taxon>
        <taxon>Spermatophyta</taxon>
        <taxon>Magnoliopsida</taxon>
        <taxon>Liliopsida</taxon>
        <taxon>Poales</taxon>
        <taxon>Poaceae</taxon>
        <taxon>BOP clade</taxon>
        <taxon>Pooideae</taxon>
        <taxon>Triticodae</taxon>
        <taxon>Triticeae</taxon>
        <taxon>Triticinae</taxon>
        <taxon>Triticum</taxon>
    </lineage>
</organism>
<sequence>MDPLPDIYPLTSLQIGDMQSYISRAFLYFAPVSKKVLILVDNQPWMTGKQSRSARLWQFMITKYRMSPFVNSRSGTDTAAAMATTDKRKITTAMRRWLAVANSTPALLHGFLVFEVSWRDVHGINYYNDLLTDTSLALEARYLNKWEFYSAEQAAGCVSQWFLGRASETHSLHGYLLYYHHYHHRPRHHRSSAASTGEEEHARDDVMMMAASSSGDERCTPRAATLRRRMSWRSRARRKNLQQQQYTDRQDQEEEEKEEEDEGLRVPMHMHMHMHMQQYRYNDTLLLFRSRDAALPFKLRQIITSDIRLLTLLESGLPSWVIFLQSYPVLCHMYRPWMRPLARSLYVLASLVTVIIGFYDLYKNVPLLKSAAARICGPLFEWIETWDMVTRIQYLGTILFLRNLRKFMQGLLTLLQAARALLRVMLAPLADLGLCQLLATLGVLASHAWGLVVDLAEVVWAPFDVVLDCVARVVSSLWPVLKVVVLPARFLVAVAACAGSVLSNSYNFFKDIWETLSSIFELNHMSEAQQSAFDMTTLKTLWNDLFSQIFRAIRGILNGILVFFYACNRHRLSIYNHAQTRLRNMLRVTRLAPKQHAPCHCNSTTKHPNHEDAPVQCDVCK</sequence>
<evidence type="ECO:0000313" key="3">
    <source>
        <dbReference type="Proteomes" id="UP000324705"/>
    </source>
</evidence>
<gene>
    <name evidence="2" type="ORF">TRITD_1Bv1G229400</name>
</gene>
<dbReference type="AlphaFoldDB" id="A0A9R0VFG6"/>
<name>A0A9R0VFG6_TRITD</name>
<accession>A0A9R0VFG6</accession>
<evidence type="ECO:0000256" key="1">
    <source>
        <dbReference type="SAM" id="MobiDB-lite"/>
    </source>
</evidence>
<keyword evidence="3" id="KW-1185">Reference proteome</keyword>